<feature type="binding site" evidence="11">
    <location>
        <position position="102"/>
    </location>
    <ligand>
        <name>substrate</name>
    </ligand>
</feature>
<evidence type="ECO:0000256" key="2">
    <source>
        <dbReference type="ARBA" id="ARBA00006997"/>
    </source>
</evidence>
<dbReference type="Proteomes" id="UP000291078">
    <property type="component" value="Unassembled WGS sequence"/>
</dbReference>
<feature type="binding site" evidence="11">
    <location>
        <position position="60"/>
    </location>
    <ligand>
        <name>Mg(2+)</name>
        <dbReference type="ChEBI" id="CHEBI:18420"/>
    </ligand>
</feature>
<evidence type="ECO:0000256" key="12">
    <source>
        <dbReference type="SAM" id="MobiDB-lite"/>
    </source>
</evidence>
<dbReference type="HAMAP" id="MF_00109">
    <property type="entry name" value="Shikimate_kinase"/>
    <property type="match status" value="1"/>
</dbReference>
<dbReference type="Gene3D" id="3.40.50.300">
    <property type="entry name" value="P-loop containing nucleotide triphosphate hydrolases"/>
    <property type="match status" value="1"/>
</dbReference>
<evidence type="ECO:0000256" key="10">
    <source>
        <dbReference type="ARBA" id="ARBA00048567"/>
    </source>
</evidence>
<keyword evidence="9 11" id="KW-0057">Aromatic amino acid biosynthesis</keyword>
<organism evidence="13 14">
    <name type="scientific">Cupriavidus agavae</name>
    <dbReference type="NCBI Taxonomy" id="1001822"/>
    <lineage>
        <taxon>Bacteria</taxon>
        <taxon>Pseudomonadati</taxon>
        <taxon>Pseudomonadota</taxon>
        <taxon>Betaproteobacteria</taxon>
        <taxon>Burkholderiales</taxon>
        <taxon>Burkholderiaceae</taxon>
        <taxon>Cupriavidus</taxon>
    </lineage>
</organism>
<evidence type="ECO:0000256" key="11">
    <source>
        <dbReference type="HAMAP-Rule" id="MF_00109"/>
    </source>
</evidence>
<dbReference type="PRINTS" id="PR01100">
    <property type="entry name" value="SHIKIMTKNASE"/>
</dbReference>
<dbReference type="CDD" id="cd00464">
    <property type="entry name" value="SK"/>
    <property type="match status" value="1"/>
</dbReference>
<evidence type="ECO:0000313" key="14">
    <source>
        <dbReference type="Proteomes" id="UP000291078"/>
    </source>
</evidence>
<keyword evidence="8 11" id="KW-0067">ATP-binding</keyword>
<feature type="binding site" evidence="11">
    <location>
        <position position="78"/>
    </location>
    <ligand>
        <name>substrate</name>
    </ligand>
</feature>
<evidence type="ECO:0000256" key="3">
    <source>
        <dbReference type="ARBA" id="ARBA00012154"/>
    </source>
</evidence>
<dbReference type="GO" id="GO:0005524">
    <property type="term" value="F:ATP binding"/>
    <property type="evidence" value="ECO:0007669"/>
    <property type="project" value="UniProtKB-UniRule"/>
</dbReference>
<protein>
    <recommendedName>
        <fullName evidence="3 11">Shikimate kinase</fullName>
        <shortName evidence="11">SK</shortName>
        <ecNumber evidence="3 11">2.7.1.71</ecNumber>
    </recommendedName>
</protein>
<comment type="pathway">
    <text evidence="1 11">Metabolic intermediate biosynthesis; chorismate biosynthesis; chorismate from D-erythrose 4-phosphate and phosphoenolpyruvate: step 5/7.</text>
</comment>
<feature type="binding site" evidence="11">
    <location>
        <begin position="56"/>
        <end position="61"/>
    </location>
    <ligand>
        <name>ATP</name>
        <dbReference type="ChEBI" id="CHEBI:30616"/>
    </ligand>
</feature>
<dbReference type="InterPro" id="IPR023000">
    <property type="entry name" value="Shikimate_kinase_CS"/>
</dbReference>
<dbReference type="AlphaFoldDB" id="A0A4Q7RGZ5"/>
<feature type="binding site" evidence="11">
    <location>
        <position position="124"/>
    </location>
    <ligand>
        <name>substrate</name>
    </ligand>
</feature>
<evidence type="ECO:0000256" key="7">
    <source>
        <dbReference type="ARBA" id="ARBA00022777"/>
    </source>
</evidence>
<dbReference type="InterPro" id="IPR027417">
    <property type="entry name" value="P-loop_NTPase"/>
</dbReference>
<proteinExistence type="inferred from homology"/>
<keyword evidence="11" id="KW-0460">Magnesium</keyword>
<keyword evidence="14" id="KW-1185">Reference proteome</keyword>
<dbReference type="SUPFAM" id="SSF52540">
    <property type="entry name" value="P-loop containing nucleoside triphosphate hydrolases"/>
    <property type="match status" value="1"/>
</dbReference>
<evidence type="ECO:0000256" key="5">
    <source>
        <dbReference type="ARBA" id="ARBA00022679"/>
    </source>
</evidence>
<comment type="catalytic activity">
    <reaction evidence="10 11">
        <text>shikimate + ATP = 3-phosphoshikimate + ADP + H(+)</text>
        <dbReference type="Rhea" id="RHEA:13121"/>
        <dbReference type="ChEBI" id="CHEBI:15378"/>
        <dbReference type="ChEBI" id="CHEBI:30616"/>
        <dbReference type="ChEBI" id="CHEBI:36208"/>
        <dbReference type="ChEBI" id="CHEBI:145989"/>
        <dbReference type="ChEBI" id="CHEBI:456216"/>
        <dbReference type="EC" id="2.7.1.71"/>
    </reaction>
</comment>
<dbReference type="PROSITE" id="PS01128">
    <property type="entry name" value="SHIKIMATE_KINASE"/>
    <property type="match status" value="1"/>
</dbReference>
<dbReference type="EMBL" id="SGXM01000007">
    <property type="protein sequence ID" value="RZT32454.1"/>
    <property type="molecule type" value="Genomic_DNA"/>
</dbReference>
<dbReference type="InterPro" id="IPR031322">
    <property type="entry name" value="Shikimate/glucono_kinase"/>
</dbReference>
<feature type="region of interest" description="Disordered" evidence="12">
    <location>
        <begin position="221"/>
        <end position="243"/>
    </location>
</feature>
<keyword evidence="4 11" id="KW-0028">Amino-acid biosynthesis</keyword>
<reference evidence="13 14" key="1">
    <citation type="journal article" date="2015" name="Stand. Genomic Sci.">
        <title>Genomic Encyclopedia of Bacterial and Archaeal Type Strains, Phase III: the genomes of soil and plant-associated and newly described type strains.</title>
        <authorList>
            <person name="Whitman W.B."/>
            <person name="Woyke T."/>
            <person name="Klenk H.P."/>
            <person name="Zhou Y."/>
            <person name="Lilburn T.G."/>
            <person name="Beck B.J."/>
            <person name="De Vos P."/>
            <person name="Vandamme P."/>
            <person name="Eisen J.A."/>
            <person name="Garrity G."/>
            <person name="Hugenholtz P."/>
            <person name="Kyrpides N.C."/>
        </authorList>
    </citation>
    <scope>NUCLEOTIDE SEQUENCE [LARGE SCALE GENOMIC DNA]</scope>
    <source>
        <strain evidence="13 14">ASC-9842</strain>
    </source>
</reference>
<comment type="cofactor">
    <cofactor evidence="11">
        <name>Mg(2+)</name>
        <dbReference type="ChEBI" id="CHEBI:18420"/>
    </cofactor>
    <text evidence="11">Binds 1 Mg(2+) ion per subunit.</text>
</comment>
<dbReference type="PANTHER" id="PTHR21087">
    <property type="entry name" value="SHIKIMATE KINASE"/>
    <property type="match status" value="1"/>
</dbReference>
<evidence type="ECO:0000256" key="4">
    <source>
        <dbReference type="ARBA" id="ARBA00022605"/>
    </source>
</evidence>
<dbReference type="InterPro" id="IPR000623">
    <property type="entry name" value="Shikimate_kinase/TSH1"/>
</dbReference>
<keyword evidence="11" id="KW-0963">Cytoplasm</keyword>
<dbReference type="UniPathway" id="UPA00053">
    <property type="reaction ID" value="UER00088"/>
</dbReference>
<dbReference type="GO" id="GO:0009423">
    <property type="term" value="P:chorismate biosynthetic process"/>
    <property type="evidence" value="ECO:0007669"/>
    <property type="project" value="UniProtKB-UniRule"/>
</dbReference>
<evidence type="ECO:0000256" key="1">
    <source>
        <dbReference type="ARBA" id="ARBA00004842"/>
    </source>
</evidence>
<evidence type="ECO:0000256" key="8">
    <source>
        <dbReference type="ARBA" id="ARBA00022840"/>
    </source>
</evidence>
<dbReference type="GO" id="GO:0005829">
    <property type="term" value="C:cytosol"/>
    <property type="evidence" value="ECO:0007669"/>
    <property type="project" value="TreeGrafter"/>
</dbReference>
<comment type="subcellular location">
    <subcellularLocation>
        <location evidence="11">Cytoplasm</location>
    </subcellularLocation>
</comment>
<dbReference type="Pfam" id="PF01202">
    <property type="entry name" value="SKI"/>
    <property type="match status" value="1"/>
</dbReference>
<sequence>MGGIDGGPGREPCNGAQWRLHHVASLPGRQRAPSLSVQDSPVRANRPNLFFVGLMGAGKTTVGRAVARRLDYPFFDSDHELEARCGVRIPVIFEHEGEAGFRDRESQAIAELTSRSGIVLATGGGAVLREANRAALKANGTVVYLRASPHDLWLRTRHDRNRPLLQTEDPKGRLEALYAERDPLYREVADFIIETGKPTVAQLANMVLMQLEMAGFTFSPAAPLAESDEPGEPDGQPAQDTHS</sequence>
<name>A0A4Q7RGZ5_9BURK</name>
<keyword evidence="5 11" id="KW-0808">Transferase</keyword>
<dbReference type="EC" id="2.7.1.71" evidence="3 11"/>
<comment type="function">
    <text evidence="11">Catalyzes the specific phosphorylation of the 3-hydroxyl group of shikimic acid using ATP as a cosubstrate.</text>
</comment>
<dbReference type="GO" id="GO:0004765">
    <property type="term" value="F:shikimate kinase activity"/>
    <property type="evidence" value="ECO:0007669"/>
    <property type="project" value="UniProtKB-UniRule"/>
</dbReference>
<dbReference type="GO" id="GO:0009073">
    <property type="term" value="P:aromatic amino acid family biosynthetic process"/>
    <property type="evidence" value="ECO:0007669"/>
    <property type="project" value="UniProtKB-KW"/>
</dbReference>
<keyword evidence="7 11" id="KW-0418">Kinase</keyword>
<evidence type="ECO:0000313" key="13">
    <source>
        <dbReference type="EMBL" id="RZT32454.1"/>
    </source>
</evidence>
<comment type="similarity">
    <text evidence="2 11">Belongs to the shikimate kinase family.</text>
</comment>
<comment type="subunit">
    <text evidence="11">Monomer.</text>
</comment>
<gene>
    <name evidence="11" type="primary">aroK</name>
    <name evidence="13" type="ORF">EV147_4200</name>
</gene>
<keyword evidence="11" id="KW-0479">Metal-binding</keyword>
<feature type="binding site" evidence="11">
    <location>
        <position position="162"/>
    </location>
    <ligand>
        <name>ATP</name>
        <dbReference type="ChEBI" id="CHEBI:30616"/>
    </ligand>
</feature>
<comment type="caution">
    <text evidence="11">Lacks conserved residue(s) required for the propagation of feature annotation.</text>
</comment>
<dbReference type="GO" id="GO:0000287">
    <property type="term" value="F:magnesium ion binding"/>
    <property type="evidence" value="ECO:0007669"/>
    <property type="project" value="UniProtKB-UniRule"/>
</dbReference>
<feature type="binding site" evidence="11">
    <location>
        <position position="181"/>
    </location>
    <ligand>
        <name>substrate</name>
    </ligand>
</feature>
<accession>A0A4Q7RGZ5</accession>
<evidence type="ECO:0000256" key="6">
    <source>
        <dbReference type="ARBA" id="ARBA00022741"/>
    </source>
</evidence>
<comment type="caution">
    <text evidence="13">The sequence shown here is derived from an EMBL/GenBank/DDBJ whole genome shotgun (WGS) entry which is preliminary data.</text>
</comment>
<dbReference type="GO" id="GO:0008652">
    <property type="term" value="P:amino acid biosynthetic process"/>
    <property type="evidence" value="ECO:0007669"/>
    <property type="project" value="UniProtKB-KW"/>
</dbReference>
<keyword evidence="6 11" id="KW-0547">Nucleotide-binding</keyword>
<dbReference type="PANTHER" id="PTHR21087:SF16">
    <property type="entry name" value="SHIKIMATE KINASE 1, CHLOROPLASTIC"/>
    <property type="match status" value="1"/>
</dbReference>
<evidence type="ECO:0000256" key="9">
    <source>
        <dbReference type="ARBA" id="ARBA00023141"/>
    </source>
</evidence>